<evidence type="ECO:0008006" key="5">
    <source>
        <dbReference type="Google" id="ProtNLM"/>
    </source>
</evidence>
<feature type="region of interest" description="Disordered" evidence="1">
    <location>
        <begin position="162"/>
        <end position="266"/>
    </location>
</feature>
<gene>
    <name evidence="3" type="primary">20349601</name>
    <name evidence="2" type="ORF">GGTG_09143</name>
</gene>
<dbReference type="EnsemblFungi" id="EJT72277">
    <property type="protein sequence ID" value="EJT72277"/>
    <property type="gene ID" value="GGTG_09143"/>
</dbReference>
<dbReference type="RefSeq" id="XP_009225251.1">
    <property type="nucleotide sequence ID" value="XM_009226987.1"/>
</dbReference>
<feature type="compositionally biased region" description="Polar residues" evidence="1">
    <location>
        <begin position="225"/>
        <end position="239"/>
    </location>
</feature>
<evidence type="ECO:0000313" key="2">
    <source>
        <dbReference type="EMBL" id="EJT72277.1"/>
    </source>
</evidence>
<dbReference type="VEuPathDB" id="FungiDB:GGTG_09143"/>
<evidence type="ECO:0000313" key="3">
    <source>
        <dbReference type="EnsemblFungi" id="EJT72277"/>
    </source>
</evidence>
<evidence type="ECO:0000256" key="1">
    <source>
        <dbReference type="SAM" id="MobiDB-lite"/>
    </source>
</evidence>
<dbReference type="HOGENOM" id="CLU_735752_0_0_1"/>
<proteinExistence type="predicted"/>
<organism evidence="2">
    <name type="scientific">Gaeumannomyces tritici (strain R3-111a-1)</name>
    <name type="common">Wheat and barley take-all root rot fungus</name>
    <name type="synonym">Gaeumannomyces graminis var. tritici</name>
    <dbReference type="NCBI Taxonomy" id="644352"/>
    <lineage>
        <taxon>Eukaryota</taxon>
        <taxon>Fungi</taxon>
        <taxon>Dikarya</taxon>
        <taxon>Ascomycota</taxon>
        <taxon>Pezizomycotina</taxon>
        <taxon>Sordariomycetes</taxon>
        <taxon>Sordariomycetidae</taxon>
        <taxon>Magnaporthales</taxon>
        <taxon>Magnaporthaceae</taxon>
        <taxon>Gaeumannomyces</taxon>
    </lineage>
</organism>
<name>J3P6K2_GAET3</name>
<protein>
    <recommendedName>
        <fullName evidence="5">BZIP domain-containing protein</fullName>
    </recommendedName>
</protein>
<feature type="compositionally biased region" description="Basic and acidic residues" evidence="1">
    <location>
        <begin position="330"/>
        <end position="347"/>
    </location>
</feature>
<reference evidence="2" key="3">
    <citation type="submission" date="2010-09" db="EMBL/GenBank/DDBJ databases">
        <title>Annotation of Gaeumannomyces graminis var. tritici R3-111a-1.</title>
        <authorList>
            <consortium name="The Broad Institute Genome Sequencing Platform"/>
            <person name="Ma L.-J."/>
            <person name="Dead R."/>
            <person name="Young S.K."/>
            <person name="Zeng Q."/>
            <person name="Gargeya S."/>
            <person name="Fitzgerald M."/>
            <person name="Haas B."/>
            <person name="Abouelleil A."/>
            <person name="Alvarado L."/>
            <person name="Arachchi H.M."/>
            <person name="Berlin A."/>
            <person name="Brown A."/>
            <person name="Chapman S.B."/>
            <person name="Chen Z."/>
            <person name="Dunbar C."/>
            <person name="Freedman E."/>
            <person name="Gearin G."/>
            <person name="Gellesch M."/>
            <person name="Goldberg J."/>
            <person name="Griggs A."/>
            <person name="Gujja S."/>
            <person name="Heiman D."/>
            <person name="Howarth C."/>
            <person name="Larson L."/>
            <person name="Lui A."/>
            <person name="MacDonald P.J.P."/>
            <person name="Mehta T."/>
            <person name="Montmayeur A."/>
            <person name="Murphy C."/>
            <person name="Neiman D."/>
            <person name="Pearson M."/>
            <person name="Priest M."/>
            <person name="Roberts A."/>
            <person name="Saif S."/>
            <person name="Shea T."/>
            <person name="Shenoy N."/>
            <person name="Sisk P."/>
            <person name="Stolte C."/>
            <person name="Sykes S."/>
            <person name="Yandava C."/>
            <person name="Wortman J."/>
            <person name="Nusbaum C."/>
            <person name="Birren B."/>
        </authorList>
    </citation>
    <scope>NUCLEOTIDE SEQUENCE</scope>
    <source>
        <strain evidence="2">R3-111a-1</strain>
    </source>
</reference>
<feature type="compositionally biased region" description="Low complexity" evidence="1">
    <location>
        <begin position="201"/>
        <end position="211"/>
    </location>
</feature>
<reference evidence="4" key="1">
    <citation type="submission" date="2010-07" db="EMBL/GenBank/DDBJ databases">
        <title>The genome sequence of Gaeumannomyces graminis var. tritici strain R3-111a-1.</title>
        <authorList>
            <consortium name="The Broad Institute Genome Sequencing Platform"/>
            <person name="Ma L.-J."/>
            <person name="Dead R."/>
            <person name="Young S."/>
            <person name="Zeng Q."/>
            <person name="Koehrsen M."/>
            <person name="Alvarado L."/>
            <person name="Berlin A."/>
            <person name="Chapman S.B."/>
            <person name="Chen Z."/>
            <person name="Freedman E."/>
            <person name="Gellesch M."/>
            <person name="Goldberg J."/>
            <person name="Griggs A."/>
            <person name="Gujja S."/>
            <person name="Heilman E.R."/>
            <person name="Heiman D."/>
            <person name="Hepburn T."/>
            <person name="Howarth C."/>
            <person name="Jen D."/>
            <person name="Larson L."/>
            <person name="Mehta T."/>
            <person name="Neiman D."/>
            <person name="Pearson M."/>
            <person name="Roberts A."/>
            <person name="Saif S."/>
            <person name="Shea T."/>
            <person name="Shenoy N."/>
            <person name="Sisk P."/>
            <person name="Stolte C."/>
            <person name="Sykes S."/>
            <person name="Walk T."/>
            <person name="White J."/>
            <person name="Yandava C."/>
            <person name="Haas B."/>
            <person name="Nusbaum C."/>
            <person name="Birren B."/>
        </authorList>
    </citation>
    <scope>NUCLEOTIDE SEQUENCE [LARGE SCALE GENOMIC DNA]</scope>
    <source>
        <strain evidence="4">R3-111a-1</strain>
    </source>
</reference>
<dbReference type="AlphaFoldDB" id="J3P6K2"/>
<feature type="compositionally biased region" description="Acidic residues" evidence="1">
    <location>
        <begin position="353"/>
        <end position="363"/>
    </location>
</feature>
<reference evidence="2" key="2">
    <citation type="submission" date="2010-07" db="EMBL/GenBank/DDBJ databases">
        <authorList>
            <consortium name="The Broad Institute Genome Sequencing Platform"/>
            <consortium name="Broad Institute Genome Sequencing Center for Infectious Disease"/>
            <person name="Ma L.-J."/>
            <person name="Dead R."/>
            <person name="Young S."/>
            <person name="Zeng Q."/>
            <person name="Koehrsen M."/>
            <person name="Alvarado L."/>
            <person name="Berlin A."/>
            <person name="Chapman S.B."/>
            <person name="Chen Z."/>
            <person name="Freedman E."/>
            <person name="Gellesch M."/>
            <person name="Goldberg J."/>
            <person name="Griggs A."/>
            <person name="Gujja S."/>
            <person name="Heilman E.R."/>
            <person name="Heiman D."/>
            <person name="Hepburn T."/>
            <person name="Howarth C."/>
            <person name="Jen D."/>
            <person name="Larson L."/>
            <person name="Mehta T."/>
            <person name="Neiman D."/>
            <person name="Pearson M."/>
            <person name="Roberts A."/>
            <person name="Saif S."/>
            <person name="Shea T."/>
            <person name="Shenoy N."/>
            <person name="Sisk P."/>
            <person name="Stolte C."/>
            <person name="Sykes S."/>
            <person name="Walk T."/>
            <person name="White J."/>
            <person name="Yandava C."/>
            <person name="Haas B."/>
            <person name="Nusbaum C."/>
            <person name="Birren B."/>
        </authorList>
    </citation>
    <scope>NUCLEOTIDE SEQUENCE</scope>
    <source>
        <strain evidence="2">R3-111a-1</strain>
    </source>
</reference>
<feature type="compositionally biased region" description="Polar residues" evidence="1">
    <location>
        <begin position="162"/>
        <end position="185"/>
    </location>
</feature>
<dbReference type="EMBL" id="GL385399">
    <property type="protein sequence ID" value="EJT72277.1"/>
    <property type="molecule type" value="Genomic_DNA"/>
</dbReference>
<accession>J3P6K2</accession>
<feature type="region of interest" description="Disordered" evidence="1">
    <location>
        <begin position="329"/>
        <end position="376"/>
    </location>
</feature>
<dbReference type="Proteomes" id="UP000006039">
    <property type="component" value="Unassembled WGS sequence"/>
</dbReference>
<reference evidence="3" key="4">
    <citation type="journal article" date="2015" name="G3 (Bethesda)">
        <title>Genome sequences of three phytopathogenic species of the Magnaporthaceae family of fungi.</title>
        <authorList>
            <person name="Okagaki L.H."/>
            <person name="Nunes C.C."/>
            <person name="Sailsbery J."/>
            <person name="Clay B."/>
            <person name="Brown D."/>
            <person name="John T."/>
            <person name="Oh Y."/>
            <person name="Young N."/>
            <person name="Fitzgerald M."/>
            <person name="Haas B.J."/>
            <person name="Zeng Q."/>
            <person name="Young S."/>
            <person name="Adiconis X."/>
            <person name="Fan L."/>
            <person name="Levin J.Z."/>
            <person name="Mitchell T.K."/>
            <person name="Okubara P.A."/>
            <person name="Farman M.L."/>
            <person name="Kohn L.M."/>
            <person name="Birren B."/>
            <person name="Ma L.-J."/>
            <person name="Dean R.A."/>
        </authorList>
    </citation>
    <scope>NUCLEOTIDE SEQUENCE</scope>
    <source>
        <strain evidence="3">R3-111a-1</strain>
    </source>
</reference>
<reference evidence="3" key="5">
    <citation type="submission" date="2018-04" db="UniProtKB">
        <authorList>
            <consortium name="EnsemblFungi"/>
        </authorList>
    </citation>
    <scope>IDENTIFICATION</scope>
    <source>
        <strain evidence="3">R3-111a-1</strain>
    </source>
</reference>
<dbReference type="GeneID" id="20349601"/>
<evidence type="ECO:0000313" key="4">
    <source>
        <dbReference type="Proteomes" id="UP000006039"/>
    </source>
</evidence>
<sequence length="376" mass="38933">MRGDDAMSEWFPRGTQVGHDEPLLQQADVWNAAGTDAAAFQGSSSYLTPTIQQLPSQVYFAVPASTGVEAYPFYQGSTPVADRNEAAAAPVAGGYCPDTWLGMNSGPMYTASSTAEYESVASMPPTMSSAKNNNIMQPPWGSRWDPTAGLVGVENAVPVSSMASPTATSQGAGADSGPTNTATTSAARKCKRAVRARGGTSASSPSASAVSPAPPARAHGFPADQASSQGGPRSSSITPRPSVVHHSPSLNRAPDSASPTLYHQASPPCPPPATYCLAAAAAGQPPHEAIPASSLAATPSIELELPTGTELKKQDLRRRNRKVATRCRAKSKDEETCLRDNAWEDLRSVGPPSEDEDEDEEDGGGGGGEVVKQASL</sequence>
<keyword evidence="4" id="KW-1185">Reference proteome</keyword>